<keyword evidence="10 14" id="KW-0460">Magnesium</keyword>
<reference evidence="17" key="1">
    <citation type="submission" date="2022-11" db="UniProtKB">
        <authorList>
            <consortium name="EnsemblMetazoa"/>
        </authorList>
    </citation>
    <scope>IDENTIFICATION</scope>
</reference>
<keyword evidence="6" id="KW-0336">GPI-anchor</keyword>
<keyword evidence="11" id="KW-0472">Membrane</keyword>
<evidence type="ECO:0000256" key="5">
    <source>
        <dbReference type="ARBA" id="ARBA00022553"/>
    </source>
</evidence>
<evidence type="ECO:0000256" key="13">
    <source>
        <dbReference type="ARBA" id="ARBA00023288"/>
    </source>
</evidence>
<dbReference type="RefSeq" id="XP_038075943.1">
    <property type="nucleotide sequence ID" value="XM_038220015.1"/>
</dbReference>
<evidence type="ECO:0000256" key="15">
    <source>
        <dbReference type="RuleBase" id="RU003946"/>
    </source>
</evidence>
<dbReference type="RefSeq" id="XP_038075942.1">
    <property type="nucleotide sequence ID" value="XM_038220014.1"/>
</dbReference>
<evidence type="ECO:0000256" key="12">
    <source>
        <dbReference type="ARBA" id="ARBA00023180"/>
    </source>
</evidence>
<dbReference type="Pfam" id="PF00245">
    <property type="entry name" value="Alk_phosphatase"/>
    <property type="match status" value="1"/>
</dbReference>
<name>A0A914BI36_PATMI</name>
<evidence type="ECO:0000313" key="17">
    <source>
        <dbReference type="EnsemblMetazoa" id="XP_038075943.1"/>
    </source>
</evidence>
<evidence type="ECO:0000256" key="3">
    <source>
        <dbReference type="ARBA" id="ARBA00012647"/>
    </source>
</evidence>
<comment type="cofactor">
    <cofactor evidence="14">
        <name>Zn(2+)</name>
        <dbReference type="ChEBI" id="CHEBI:29105"/>
    </cofactor>
    <text evidence="14">Binds 2 Zn(2+) ions.</text>
</comment>
<evidence type="ECO:0000256" key="6">
    <source>
        <dbReference type="ARBA" id="ARBA00022622"/>
    </source>
</evidence>
<keyword evidence="7 14" id="KW-0479">Metal-binding</keyword>
<evidence type="ECO:0000256" key="8">
    <source>
        <dbReference type="ARBA" id="ARBA00022801"/>
    </source>
</evidence>
<keyword evidence="12" id="KW-0325">Glycoprotein</keyword>
<dbReference type="EnsemblMetazoa" id="XM_038220015.1">
    <property type="protein sequence ID" value="XP_038075943.1"/>
    <property type="gene ID" value="LOC119743602"/>
</dbReference>
<dbReference type="Proteomes" id="UP000887568">
    <property type="component" value="Unplaced"/>
</dbReference>
<feature type="signal peptide" evidence="16">
    <location>
        <begin position="1"/>
        <end position="25"/>
    </location>
</feature>
<organism evidence="17 18">
    <name type="scientific">Patiria miniata</name>
    <name type="common">Bat star</name>
    <name type="synonym">Asterina miniata</name>
    <dbReference type="NCBI Taxonomy" id="46514"/>
    <lineage>
        <taxon>Eukaryota</taxon>
        <taxon>Metazoa</taxon>
        <taxon>Echinodermata</taxon>
        <taxon>Eleutherozoa</taxon>
        <taxon>Asterozoa</taxon>
        <taxon>Asteroidea</taxon>
        <taxon>Valvatacea</taxon>
        <taxon>Valvatida</taxon>
        <taxon>Asterinidae</taxon>
        <taxon>Patiria</taxon>
    </lineage>
</organism>
<dbReference type="GeneID" id="119743602"/>
<evidence type="ECO:0000313" key="18">
    <source>
        <dbReference type="Proteomes" id="UP000887568"/>
    </source>
</evidence>
<feature type="binding site" evidence="14">
    <location>
        <position position="464"/>
    </location>
    <ligand>
        <name>Zn(2+)</name>
        <dbReference type="ChEBI" id="CHEBI:29105"/>
        <label>2</label>
    </ligand>
</feature>
<dbReference type="GO" id="GO:0046872">
    <property type="term" value="F:metal ion binding"/>
    <property type="evidence" value="ECO:0007669"/>
    <property type="project" value="UniProtKB-KW"/>
</dbReference>
<evidence type="ECO:0000256" key="4">
    <source>
        <dbReference type="ARBA" id="ARBA00022475"/>
    </source>
</evidence>
<sequence>MMSTMTFGWLAALITILMSVRTVQSQPAQVWNDQAYDTLKKAILREETLNTNTAKNVVFFVGSGMGLTTVVASRILRGQLDGMKGEETILAWENFSTMGMAKTYTTDRQVADGAGAATALFCGVKTKSGLVGVDDSAMLGDCKTGQAAAVDSVMISAEKAGKSTGFVTTARVTHATPSALYAHSPDRDWENDADIPQKEAAMGCTDIASQLITLGKNTKVILGGGRANMMPNTAADPEYPNQKGTRQDGRNLIDEWVSGKDPTTSEYVWKAEQFNAVDPKTTDYILGLFEPSHMQYSENGNNDGAGEPSIAQMVEKAIKILQKDGDGYFLMVEGGRIDHSHHDNNAYHALHDTVAMNEAVAKAIELTNENDTLVIVTADHSHTLSISGYPWRGNPILAKGFASGRLLMDDGLPYTTLAYAGGPGGIKERQSFEDTGMRRNLTNTDTEQPDFVQPALIPLATGSHGGEDVAIYANGPMSHLFHGVHEQNYIAHVVRYAARLGGNECGGNGAPSSGGFDLLLTLAGVMLCVAL</sequence>
<keyword evidence="9 14" id="KW-0862">Zinc</keyword>
<feature type="binding site" evidence="14">
    <location>
        <position position="333"/>
    </location>
    <ligand>
        <name>Mg(2+)</name>
        <dbReference type="ChEBI" id="CHEBI:18420"/>
    </ligand>
</feature>
<dbReference type="GO" id="GO:0004035">
    <property type="term" value="F:alkaline phosphatase activity"/>
    <property type="evidence" value="ECO:0007669"/>
    <property type="project" value="UniProtKB-EC"/>
</dbReference>
<evidence type="ECO:0000256" key="2">
    <source>
        <dbReference type="ARBA" id="ARBA00005984"/>
    </source>
</evidence>
<dbReference type="OrthoDB" id="5818554at2759"/>
<dbReference type="AlphaFoldDB" id="A0A914BI36"/>
<dbReference type="CDD" id="cd16012">
    <property type="entry name" value="ALP"/>
    <property type="match status" value="1"/>
</dbReference>
<evidence type="ECO:0000256" key="1">
    <source>
        <dbReference type="ARBA" id="ARBA00004609"/>
    </source>
</evidence>
<dbReference type="PANTHER" id="PTHR11596:SF5">
    <property type="entry name" value="ALKALINE PHOSPHATASE"/>
    <property type="match status" value="1"/>
</dbReference>
<dbReference type="OMA" id="EYDYDRT"/>
<evidence type="ECO:0000256" key="11">
    <source>
        <dbReference type="ARBA" id="ARBA00023136"/>
    </source>
</evidence>
<evidence type="ECO:0000256" key="14">
    <source>
        <dbReference type="PIRSR" id="PIRSR601952-2"/>
    </source>
</evidence>
<comment type="cofactor">
    <cofactor evidence="14">
        <name>Mg(2+)</name>
        <dbReference type="ChEBI" id="CHEBI:18420"/>
    </cofactor>
    <text evidence="14">Binds 1 Mg(2+) ion.</text>
</comment>
<dbReference type="SUPFAM" id="SSF53649">
    <property type="entry name" value="Alkaline phosphatase-like"/>
    <property type="match status" value="1"/>
</dbReference>
<feature type="binding site" evidence="14">
    <location>
        <position position="342"/>
    </location>
    <ligand>
        <name>Zn(2+)</name>
        <dbReference type="ChEBI" id="CHEBI:29105"/>
        <label>2</label>
    </ligand>
</feature>
<dbReference type="Gene3D" id="3.40.720.10">
    <property type="entry name" value="Alkaline Phosphatase, subunit A"/>
    <property type="match status" value="1"/>
</dbReference>
<keyword evidence="16" id="KW-0732">Signal</keyword>
<dbReference type="PANTHER" id="PTHR11596">
    <property type="entry name" value="ALKALINE PHOSPHATASE"/>
    <property type="match status" value="1"/>
</dbReference>
<dbReference type="InterPro" id="IPR017850">
    <property type="entry name" value="Alkaline_phosphatase_core_sf"/>
</dbReference>
<dbReference type="EC" id="3.1.3.1" evidence="3"/>
<protein>
    <recommendedName>
        <fullName evidence="3">alkaline phosphatase</fullName>
        <ecNumber evidence="3">3.1.3.1</ecNumber>
    </recommendedName>
</protein>
<dbReference type="SMART" id="SM00098">
    <property type="entry name" value="alkPPc"/>
    <property type="match status" value="1"/>
</dbReference>
<keyword evidence="18" id="KW-1185">Reference proteome</keyword>
<proteinExistence type="inferred from homology"/>
<feature type="binding site" evidence="14">
    <location>
        <position position="174"/>
    </location>
    <ligand>
        <name>Mg(2+)</name>
        <dbReference type="ChEBI" id="CHEBI:18420"/>
    </ligand>
</feature>
<keyword evidence="4" id="KW-1003">Cell membrane</keyword>
<keyword evidence="13" id="KW-0449">Lipoprotein</keyword>
<feature type="binding site" evidence="14">
    <location>
        <position position="176"/>
    </location>
    <ligand>
        <name>Mg(2+)</name>
        <dbReference type="ChEBI" id="CHEBI:18420"/>
    </ligand>
</feature>
<dbReference type="PRINTS" id="PR00113">
    <property type="entry name" value="ALKPHPHTASE"/>
</dbReference>
<accession>A0A914BI36</accession>
<evidence type="ECO:0000256" key="10">
    <source>
        <dbReference type="ARBA" id="ARBA00022842"/>
    </source>
</evidence>
<keyword evidence="8" id="KW-0378">Hydrolase</keyword>
<dbReference type="GO" id="GO:0098552">
    <property type="term" value="C:side of membrane"/>
    <property type="evidence" value="ECO:0007669"/>
    <property type="project" value="UniProtKB-KW"/>
</dbReference>
<keyword evidence="5" id="KW-0597">Phosphoprotein</keyword>
<feature type="binding site" evidence="14">
    <location>
        <position position="379"/>
    </location>
    <ligand>
        <name>Zn(2+)</name>
        <dbReference type="ChEBI" id="CHEBI:29105"/>
        <label>2</label>
    </ligand>
</feature>
<feature type="chain" id="PRO_5038275769" description="alkaline phosphatase" evidence="16">
    <location>
        <begin position="26"/>
        <end position="531"/>
    </location>
</feature>
<comment type="subcellular location">
    <subcellularLocation>
        <location evidence="1">Cell membrane</location>
        <topology evidence="1">Lipid-anchor</topology>
        <topology evidence="1">GPI-anchor</topology>
    </subcellularLocation>
</comment>
<evidence type="ECO:0000256" key="16">
    <source>
        <dbReference type="SAM" id="SignalP"/>
    </source>
</evidence>
<feature type="binding site" evidence="14">
    <location>
        <position position="338"/>
    </location>
    <ligand>
        <name>Zn(2+)</name>
        <dbReference type="ChEBI" id="CHEBI:29105"/>
        <label>2</label>
    </ligand>
</feature>
<dbReference type="GO" id="GO:0005886">
    <property type="term" value="C:plasma membrane"/>
    <property type="evidence" value="ECO:0007669"/>
    <property type="project" value="UniProtKB-SubCell"/>
</dbReference>
<feature type="binding site" evidence="14">
    <location>
        <position position="380"/>
    </location>
    <ligand>
        <name>Zn(2+)</name>
        <dbReference type="ChEBI" id="CHEBI:29105"/>
        <label>2</label>
    </ligand>
</feature>
<evidence type="ECO:0000256" key="9">
    <source>
        <dbReference type="ARBA" id="ARBA00022833"/>
    </source>
</evidence>
<evidence type="ECO:0000256" key="7">
    <source>
        <dbReference type="ARBA" id="ARBA00022723"/>
    </source>
</evidence>
<dbReference type="EnsemblMetazoa" id="XM_038220014.1">
    <property type="protein sequence ID" value="XP_038075942.1"/>
    <property type="gene ID" value="LOC119743602"/>
</dbReference>
<dbReference type="InterPro" id="IPR001952">
    <property type="entry name" value="Alkaline_phosphatase"/>
</dbReference>
<comment type="similarity">
    <text evidence="2 15">Belongs to the alkaline phosphatase family.</text>
</comment>
<dbReference type="FunFam" id="3.40.720.10:FF:000008">
    <property type="entry name" value="Alkaline phosphatase"/>
    <property type="match status" value="1"/>
</dbReference>